<accession>A0A7N0VHX5</accession>
<evidence type="ECO:0000313" key="3">
    <source>
        <dbReference type="EnsemblPlants" id="Kaladp0809s0004.1.v1.1"/>
    </source>
</evidence>
<dbReference type="OMA" id="NRDQWAP"/>
<dbReference type="InterPro" id="IPR011990">
    <property type="entry name" value="TPR-like_helical_dom_sf"/>
</dbReference>
<dbReference type="PANTHER" id="PTHR26312:SF126">
    <property type="entry name" value="TETRATRICOPEPTIDE REPEAT (TPR)-LIKE SUPERFAMILY PROTEIN"/>
    <property type="match status" value="1"/>
</dbReference>
<protein>
    <submittedName>
        <fullName evidence="3">Uncharacterized protein</fullName>
    </submittedName>
</protein>
<dbReference type="Gene3D" id="1.25.40.10">
    <property type="entry name" value="Tetratricopeptide repeat domain"/>
    <property type="match status" value="1"/>
</dbReference>
<evidence type="ECO:0000313" key="4">
    <source>
        <dbReference type="Proteomes" id="UP000594263"/>
    </source>
</evidence>
<organism evidence="3 4">
    <name type="scientific">Kalanchoe fedtschenkoi</name>
    <name type="common">Lavender scallops</name>
    <name type="synonym">South American air plant</name>
    <dbReference type="NCBI Taxonomy" id="63787"/>
    <lineage>
        <taxon>Eukaryota</taxon>
        <taxon>Viridiplantae</taxon>
        <taxon>Streptophyta</taxon>
        <taxon>Embryophyta</taxon>
        <taxon>Tracheophyta</taxon>
        <taxon>Spermatophyta</taxon>
        <taxon>Magnoliopsida</taxon>
        <taxon>eudicotyledons</taxon>
        <taxon>Gunneridae</taxon>
        <taxon>Pentapetalae</taxon>
        <taxon>Saxifragales</taxon>
        <taxon>Crassulaceae</taxon>
        <taxon>Kalanchoe</taxon>
    </lineage>
</organism>
<dbReference type="EnsemblPlants" id="Kaladp0809s0004.1.v1.1">
    <property type="protein sequence ID" value="Kaladp0809s0004.1.v1.1"/>
    <property type="gene ID" value="Kaladp0809s0004.v1.1"/>
</dbReference>
<dbReference type="Gramene" id="Kaladp0809s0004.1.v1.1">
    <property type="protein sequence ID" value="Kaladp0809s0004.1.v1.1"/>
    <property type="gene ID" value="Kaladp0809s0004.v1.1"/>
</dbReference>
<keyword evidence="2" id="KW-0812">Transmembrane</keyword>
<name>A0A7N0VHX5_KALFE</name>
<keyword evidence="2" id="KW-0472">Membrane</keyword>
<dbReference type="SUPFAM" id="SSF48452">
    <property type="entry name" value="TPR-like"/>
    <property type="match status" value="1"/>
</dbReference>
<dbReference type="PANTHER" id="PTHR26312">
    <property type="entry name" value="TETRATRICOPEPTIDE REPEAT PROTEIN 5"/>
    <property type="match status" value="1"/>
</dbReference>
<evidence type="ECO:0000256" key="2">
    <source>
        <dbReference type="SAM" id="Phobius"/>
    </source>
</evidence>
<feature type="transmembrane region" description="Helical" evidence="2">
    <location>
        <begin position="126"/>
        <end position="145"/>
    </location>
</feature>
<dbReference type="Gramene" id="Kaladp0809s0004.2.v1.1">
    <property type="protein sequence ID" value="Kaladp0809s0004.2.v1.1"/>
    <property type="gene ID" value="Kaladp0809s0004.v1.1"/>
</dbReference>
<dbReference type="EnsemblPlants" id="Kaladp0809s0004.2.v1.1">
    <property type="protein sequence ID" value="Kaladp0809s0004.2.v1.1"/>
    <property type="gene ID" value="Kaladp0809s0004.v1.1"/>
</dbReference>
<keyword evidence="2" id="KW-1133">Transmembrane helix</keyword>
<dbReference type="Proteomes" id="UP000594263">
    <property type="component" value="Unplaced"/>
</dbReference>
<keyword evidence="4" id="KW-1185">Reference proteome</keyword>
<dbReference type="GO" id="GO:0009535">
    <property type="term" value="C:chloroplast thylakoid membrane"/>
    <property type="evidence" value="ECO:0007669"/>
    <property type="project" value="TreeGrafter"/>
</dbReference>
<dbReference type="Pfam" id="PF13432">
    <property type="entry name" value="TPR_16"/>
    <property type="match status" value="1"/>
</dbReference>
<sequence>MWTTVATSSPFRFLRCSTTPDSNRGFGRQTLRTNSKKGVPVPGQQDKTLQSRTSTAKQSDVAPTQAPRLGTTERGSKNVEFEERLEAVRRLALEKKKVDDNKIYGPIDYDAPVEPKQETVGLGAKVGLGVAIIVFGLVFALGDFLPPGSVTGESSKATIDLPKEQRGILQARLQQFEATLISSPRDSIALEGAAVTLAELGDYPRAASYLEDLIKEKPSDPEALRLLGEVKFELQDYAGSVLAYRAAAEASKPLDLEIIRGLTNSLLADKKPAEAVDFLLTCREHLNTENLGAKIDSVVDTETRNVDPIQVELLLGKAYSDWGHISDAVSVYDGLVSSHPNDFRGYLAKGIILKENGNAGAAERMFIQARFFAPDKAKALVDRFAGR</sequence>
<dbReference type="AlphaFoldDB" id="A0A7N0VHX5"/>
<feature type="region of interest" description="Disordered" evidence="1">
    <location>
        <begin position="19"/>
        <end position="74"/>
    </location>
</feature>
<evidence type="ECO:0000256" key="1">
    <source>
        <dbReference type="SAM" id="MobiDB-lite"/>
    </source>
</evidence>
<feature type="compositionally biased region" description="Polar residues" evidence="1">
    <location>
        <begin position="45"/>
        <end position="62"/>
    </location>
</feature>
<reference evidence="3" key="1">
    <citation type="submission" date="2021-01" db="UniProtKB">
        <authorList>
            <consortium name="EnsemblPlants"/>
        </authorList>
    </citation>
    <scope>IDENTIFICATION</scope>
</reference>
<proteinExistence type="predicted"/>